<dbReference type="AlphaFoldDB" id="A0A7X1NJH5"/>
<protein>
    <submittedName>
        <fullName evidence="1">Uncharacterized protein</fullName>
    </submittedName>
</protein>
<organism evidence="1 2">
    <name type="scientific">Paraburkholderia franconis</name>
    <dbReference type="NCBI Taxonomy" id="2654983"/>
    <lineage>
        <taxon>Bacteria</taxon>
        <taxon>Pseudomonadati</taxon>
        <taxon>Pseudomonadota</taxon>
        <taxon>Betaproteobacteria</taxon>
        <taxon>Burkholderiales</taxon>
        <taxon>Burkholderiaceae</taxon>
        <taxon>Paraburkholderia</taxon>
    </lineage>
</organism>
<comment type="caution">
    <text evidence="1">The sequence shown here is derived from an EMBL/GenBank/DDBJ whole genome shotgun (WGS) entry which is preliminary data.</text>
</comment>
<proteinExistence type="predicted"/>
<evidence type="ECO:0000313" key="2">
    <source>
        <dbReference type="Proteomes" id="UP000484381"/>
    </source>
</evidence>
<name>A0A7X1NJH5_9BURK</name>
<dbReference type="EMBL" id="WHNP01000086">
    <property type="protein sequence ID" value="MPW22987.1"/>
    <property type="molecule type" value="Genomic_DNA"/>
</dbReference>
<sequence length="140" mass="15495">MKGFPGPEAAAEAANRHQSAMMECRAFINASSSRRSPFHSITYGWSDLMKANYPHVSYGERTVLATWLPPDVLSQVRSGLIPPRQEVSHVISELFDPDARQTLSFTAGPAAHPGQTHLLVATRLRKCARDRESCAAVRHR</sequence>
<reference evidence="1 2" key="1">
    <citation type="submission" date="2019-10" db="EMBL/GenBank/DDBJ databases">
        <title>Paraburkholderia sp. isolated from nodules of Mimosa pudica from Brazilian Atlantic Forest soils.</title>
        <authorList>
            <person name="Paulitsch F."/>
            <person name="Hungria M."/>
            <person name="Dall'Agnol R."/>
        </authorList>
    </citation>
    <scope>NUCLEOTIDE SEQUENCE [LARGE SCALE GENOMIC DNA]</scope>
    <source>
        <strain evidence="1 2">CNPSo 3157</strain>
    </source>
</reference>
<gene>
    <name evidence="1" type="ORF">GCT13_40940</name>
</gene>
<dbReference type="RefSeq" id="WP_152767555.1">
    <property type="nucleotide sequence ID" value="NZ_WHNP01000086.1"/>
</dbReference>
<keyword evidence="2" id="KW-1185">Reference proteome</keyword>
<evidence type="ECO:0000313" key="1">
    <source>
        <dbReference type="EMBL" id="MPW22987.1"/>
    </source>
</evidence>
<accession>A0A7X1NJH5</accession>
<dbReference type="Proteomes" id="UP000484381">
    <property type="component" value="Unassembled WGS sequence"/>
</dbReference>